<comment type="subcellular location">
    <subcellularLocation>
        <location evidence="1">Secreted</location>
    </subcellularLocation>
</comment>
<feature type="signal peptide" evidence="6">
    <location>
        <begin position="1"/>
        <end position="22"/>
    </location>
</feature>
<dbReference type="Pfam" id="PF08107">
    <property type="entry name" value="Antimicrobial12"/>
    <property type="match status" value="1"/>
</dbReference>
<evidence type="ECO:0000256" key="2">
    <source>
        <dbReference type="ARBA" id="ARBA00007419"/>
    </source>
</evidence>
<keyword evidence="8" id="KW-1185">Reference proteome</keyword>
<dbReference type="InterPro" id="IPR012515">
    <property type="entry name" value="Antimicrobial12"/>
</dbReference>
<keyword evidence="3" id="KW-0964">Secreted</keyword>
<evidence type="ECO:0000256" key="5">
    <source>
        <dbReference type="ARBA" id="ARBA00023022"/>
    </source>
</evidence>
<dbReference type="AlphaFoldDB" id="A0A673AZA9"/>
<evidence type="ECO:0000313" key="8">
    <source>
        <dbReference type="Proteomes" id="UP000472271"/>
    </source>
</evidence>
<dbReference type="Ensembl" id="ENSSORT00005036146.1">
    <property type="protein sequence ID" value="ENSSORP00005035211.1"/>
    <property type="gene ID" value="ENSSORG00005016618.1"/>
</dbReference>
<dbReference type="GO" id="GO:0005576">
    <property type="term" value="C:extracellular region"/>
    <property type="evidence" value="ECO:0007669"/>
    <property type="project" value="UniProtKB-SubCell"/>
</dbReference>
<proteinExistence type="inferred from homology"/>
<keyword evidence="5" id="KW-0044">Antibiotic</keyword>
<dbReference type="InParanoid" id="A0A673AZA9"/>
<comment type="similarity">
    <text evidence="2">Belongs to the pleurocidin family.</text>
</comment>
<dbReference type="Proteomes" id="UP000472271">
    <property type="component" value="Chromosome 24"/>
</dbReference>
<reference evidence="7" key="1">
    <citation type="submission" date="2019-06" db="EMBL/GenBank/DDBJ databases">
        <authorList>
            <consortium name="Wellcome Sanger Institute Data Sharing"/>
        </authorList>
    </citation>
    <scope>NUCLEOTIDE SEQUENCE [LARGE SCALE GENOMIC DNA]</scope>
</reference>
<name>A0A673AZA9_9TELE</name>
<accession>A0A673AZA9</accession>
<reference evidence="7" key="2">
    <citation type="submission" date="2025-08" db="UniProtKB">
        <authorList>
            <consortium name="Ensembl"/>
        </authorList>
    </citation>
    <scope>IDENTIFICATION</scope>
</reference>
<reference evidence="7" key="3">
    <citation type="submission" date="2025-09" db="UniProtKB">
        <authorList>
            <consortium name="Ensembl"/>
        </authorList>
    </citation>
    <scope>IDENTIFICATION</scope>
</reference>
<organism evidence="7 8">
    <name type="scientific">Sphaeramia orbicularis</name>
    <name type="common">orbiculate cardinalfish</name>
    <dbReference type="NCBI Taxonomy" id="375764"/>
    <lineage>
        <taxon>Eukaryota</taxon>
        <taxon>Metazoa</taxon>
        <taxon>Chordata</taxon>
        <taxon>Craniata</taxon>
        <taxon>Vertebrata</taxon>
        <taxon>Euteleostomi</taxon>
        <taxon>Actinopterygii</taxon>
        <taxon>Neopterygii</taxon>
        <taxon>Teleostei</taxon>
        <taxon>Neoteleostei</taxon>
        <taxon>Acanthomorphata</taxon>
        <taxon>Gobiaria</taxon>
        <taxon>Kurtiformes</taxon>
        <taxon>Apogonoidei</taxon>
        <taxon>Apogonidae</taxon>
        <taxon>Apogoninae</taxon>
        <taxon>Sphaeramia</taxon>
    </lineage>
</organism>
<evidence type="ECO:0000256" key="6">
    <source>
        <dbReference type="SAM" id="SignalP"/>
    </source>
</evidence>
<evidence type="ECO:0000256" key="1">
    <source>
        <dbReference type="ARBA" id="ARBA00004613"/>
    </source>
</evidence>
<evidence type="ECO:0000256" key="3">
    <source>
        <dbReference type="ARBA" id="ARBA00022525"/>
    </source>
</evidence>
<dbReference type="GO" id="GO:0042742">
    <property type="term" value="P:defense response to bacterium"/>
    <property type="evidence" value="ECO:0007669"/>
    <property type="project" value="UniProtKB-KW"/>
</dbReference>
<evidence type="ECO:0000313" key="7">
    <source>
        <dbReference type="Ensembl" id="ENSSORP00005035211.1"/>
    </source>
</evidence>
<feature type="chain" id="PRO_5025501779" evidence="6">
    <location>
        <begin position="23"/>
        <end position="48"/>
    </location>
</feature>
<sequence>MKGVMIFLILSLVVLMAEPGECGLKEFINWRKVWFKLDQFHKDVTKDI</sequence>
<protein>
    <submittedName>
        <fullName evidence="7">Uncharacterized protein</fullName>
    </submittedName>
</protein>
<evidence type="ECO:0000256" key="4">
    <source>
        <dbReference type="ARBA" id="ARBA00022529"/>
    </source>
</evidence>
<keyword evidence="6" id="KW-0732">Signal</keyword>
<keyword evidence="4" id="KW-0929">Antimicrobial</keyword>